<protein>
    <recommendedName>
        <fullName evidence="1">Reverse transcriptase zinc-binding domain-containing protein</fullName>
    </recommendedName>
</protein>
<evidence type="ECO:0000313" key="2">
    <source>
        <dbReference type="EMBL" id="KAF7123354.1"/>
    </source>
</evidence>
<dbReference type="InterPro" id="IPR026960">
    <property type="entry name" value="RVT-Znf"/>
</dbReference>
<dbReference type="EMBL" id="WJXA01000012">
    <property type="protein sequence ID" value="KAF7123354.1"/>
    <property type="molecule type" value="Genomic_DNA"/>
</dbReference>
<evidence type="ECO:0000259" key="1">
    <source>
        <dbReference type="Pfam" id="PF13966"/>
    </source>
</evidence>
<accession>A0A834G5B2</accession>
<dbReference type="Proteomes" id="UP000626092">
    <property type="component" value="Unassembled WGS sequence"/>
</dbReference>
<gene>
    <name evidence="2" type="ORF">RHSIM_Rhsim12G0194400</name>
</gene>
<reference evidence="2" key="1">
    <citation type="submission" date="2019-11" db="EMBL/GenBank/DDBJ databases">
        <authorList>
            <person name="Liu Y."/>
            <person name="Hou J."/>
            <person name="Li T.-Q."/>
            <person name="Guan C.-H."/>
            <person name="Wu X."/>
            <person name="Wu H.-Z."/>
            <person name="Ling F."/>
            <person name="Zhang R."/>
            <person name="Shi X.-G."/>
            <person name="Ren J.-P."/>
            <person name="Chen E.-F."/>
            <person name="Sun J.-M."/>
        </authorList>
    </citation>
    <scope>NUCLEOTIDE SEQUENCE</scope>
    <source>
        <strain evidence="2">Adult_tree_wgs_1</strain>
        <tissue evidence="2">Leaves</tissue>
    </source>
</reference>
<feature type="domain" description="Reverse transcriptase zinc-binding" evidence="1">
    <location>
        <begin position="3"/>
        <end position="67"/>
    </location>
</feature>
<keyword evidence="3" id="KW-1185">Reference proteome</keyword>
<name>A0A834G5B2_RHOSS</name>
<organism evidence="2 3">
    <name type="scientific">Rhododendron simsii</name>
    <name type="common">Sims's rhododendron</name>
    <dbReference type="NCBI Taxonomy" id="118357"/>
    <lineage>
        <taxon>Eukaryota</taxon>
        <taxon>Viridiplantae</taxon>
        <taxon>Streptophyta</taxon>
        <taxon>Embryophyta</taxon>
        <taxon>Tracheophyta</taxon>
        <taxon>Spermatophyta</taxon>
        <taxon>Magnoliopsida</taxon>
        <taxon>eudicotyledons</taxon>
        <taxon>Gunneridae</taxon>
        <taxon>Pentapetalae</taxon>
        <taxon>asterids</taxon>
        <taxon>Ericales</taxon>
        <taxon>Ericaceae</taxon>
        <taxon>Ericoideae</taxon>
        <taxon>Rhodoreae</taxon>
        <taxon>Rhododendron</taxon>
    </lineage>
</organism>
<dbReference type="PANTHER" id="PTHR33116:SF66">
    <property type="entry name" value="REVERSE TRANSCRIPTASE ZINC-BINDING DOMAIN-CONTAINING PROTEIN"/>
    <property type="match status" value="1"/>
</dbReference>
<comment type="caution">
    <text evidence="2">The sequence shown here is derived from an EMBL/GenBank/DDBJ whole genome shotgun (WGS) entry which is preliminary data.</text>
</comment>
<dbReference type="OrthoDB" id="1937542at2759"/>
<dbReference type="PANTHER" id="PTHR33116">
    <property type="entry name" value="REVERSE TRANSCRIPTASE ZINC-BINDING DOMAIN-CONTAINING PROTEIN-RELATED-RELATED"/>
    <property type="match status" value="1"/>
</dbReference>
<evidence type="ECO:0000313" key="3">
    <source>
        <dbReference type="Proteomes" id="UP000626092"/>
    </source>
</evidence>
<dbReference type="Pfam" id="PF13966">
    <property type="entry name" value="zf-RVT"/>
    <property type="match status" value="1"/>
</dbReference>
<sequence length="155" mass="18202">MACWVWFSKNVPRWSFITWLAVLERLSTKDQLFRWVVVDSQVCDLCGIREESHRHLFFYFEYSRGVWQSLFARNQIPRQPLELGDELFWKGKGFRSYCYKLSLTAVVCCLWKERNGSIVQSKAGAAKAIAKGSFEEVRAKLSYCRALKDSDQNRQ</sequence>
<proteinExistence type="predicted"/>
<dbReference type="AlphaFoldDB" id="A0A834G5B2"/>